<evidence type="ECO:0000256" key="1">
    <source>
        <dbReference type="ARBA" id="ARBA00004123"/>
    </source>
</evidence>
<keyword evidence="2" id="KW-0479">Metal-binding</keyword>
<evidence type="ECO:0000256" key="4">
    <source>
        <dbReference type="ARBA" id="ARBA00022833"/>
    </source>
</evidence>
<dbReference type="AlphaFoldDB" id="A0A9N9JQ65"/>
<evidence type="ECO:0000313" key="6">
    <source>
        <dbReference type="EMBL" id="CAG8790999.1"/>
    </source>
</evidence>
<sequence>MSSIKHNKFKLNLVESNTEIEAQSLTSITSSNLLSEHLNAQTHHEVLCLICPSNEKKTWLRKISDSNTTNLWHHLKSYHPNNDPRKNDKPLNKHFQQIIKLLNPNTHVPTDNTVKNDIMSNFENEHMNMKCLLQNVPEKLSFTIDTWTLVNVDLFFGITVHWISENWELKNTLLDFINLSGPHSGENLCGAFVESCYEFGILTKVFAIMSNNATNNNTFMKHLEH</sequence>
<feature type="non-terminal residue" evidence="6">
    <location>
        <position position="225"/>
    </location>
</feature>
<dbReference type="InterPro" id="IPR012337">
    <property type="entry name" value="RNaseH-like_sf"/>
</dbReference>
<dbReference type="InterPro" id="IPR052035">
    <property type="entry name" value="ZnF_BED_domain_contain"/>
</dbReference>
<dbReference type="GO" id="GO:0005634">
    <property type="term" value="C:nucleus"/>
    <property type="evidence" value="ECO:0007669"/>
    <property type="project" value="UniProtKB-SubCell"/>
</dbReference>
<keyword evidence="7" id="KW-1185">Reference proteome</keyword>
<accession>A0A9N9JQ65</accession>
<dbReference type="GO" id="GO:0008270">
    <property type="term" value="F:zinc ion binding"/>
    <property type="evidence" value="ECO:0007669"/>
    <property type="project" value="UniProtKB-KW"/>
</dbReference>
<comment type="caution">
    <text evidence="6">The sequence shown here is derived from an EMBL/GenBank/DDBJ whole genome shotgun (WGS) entry which is preliminary data.</text>
</comment>
<dbReference type="PANTHER" id="PTHR46481">
    <property type="entry name" value="ZINC FINGER BED DOMAIN-CONTAINING PROTEIN 4"/>
    <property type="match status" value="1"/>
</dbReference>
<name>A0A9N9JQ65_9GLOM</name>
<evidence type="ECO:0000256" key="2">
    <source>
        <dbReference type="ARBA" id="ARBA00022723"/>
    </source>
</evidence>
<evidence type="ECO:0000313" key="7">
    <source>
        <dbReference type="Proteomes" id="UP000789759"/>
    </source>
</evidence>
<organism evidence="6 7">
    <name type="scientific">Cetraspora pellucida</name>
    <dbReference type="NCBI Taxonomy" id="1433469"/>
    <lineage>
        <taxon>Eukaryota</taxon>
        <taxon>Fungi</taxon>
        <taxon>Fungi incertae sedis</taxon>
        <taxon>Mucoromycota</taxon>
        <taxon>Glomeromycotina</taxon>
        <taxon>Glomeromycetes</taxon>
        <taxon>Diversisporales</taxon>
        <taxon>Gigasporaceae</taxon>
        <taxon>Cetraspora</taxon>
    </lineage>
</organism>
<comment type="subcellular location">
    <subcellularLocation>
        <location evidence="1">Nucleus</location>
    </subcellularLocation>
</comment>
<reference evidence="6" key="1">
    <citation type="submission" date="2021-06" db="EMBL/GenBank/DDBJ databases">
        <authorList>
            <person name="Kallberg Y."/>
            <person name="Tangrot J."/>
            <person name="Rosling A."/>
        </authorList>
    </citation>
    <scope>NUCLEOTIDE SEQUENCE</scope>
    <source>
        <strain evidence="6">FL966</strain>
    </source>
</reference>
<protein>
    <submittedName>
        <fullName evidence="6">15313_t:CDS:1</fullName>
    </submittedName>
</protein>
<dbReference type="SUPFAM" id="SSF53098">
    <property type="entry name" value="Ribonuclease H-like"/>
    <property type="match status" value="1"/>
</dbReference>
<dbReference type="Proteomes" id="UP000789759">
    <property type="component" value="Unassembled WGS sequence"/>
</dbReference>
<keyword evidence="3" id="KW-0863">Zinc-finger</keyword>
<dbReference type="OrthoDB" id="2432695at2759"/>
<evidence type="ECO:0000256" key="3">
    <source>
        <dbReference type="ARBA" id="ARBA00022771"/>
    </source>
</evidence>
<evidence type="ECO:0000256" key="5">
    <source>
        <dbReference type="ARBA" id="ARBA00023242"/>
    </source>
</evidence>
<gene>
    <name evidence="6" type="ORF">CPELLU_LOCUS16996</name>
</gene>
<proteinExistence type="predicted"/>
<keyword evidence="4" id="KW-0862">Zinc</keyword>
<keyword evidence="5" id="KW-0539">Nucleus</keyword>
<dbReference type="PANTHER" id="PTHR46481:SF10">
    <property type="entry name" value="ZINC FINGER BED DOMAIN-CONTAINING PROTEIN 39"/>
    <property type="match status" value="1"/>
</dbReference>
<dbReference type="EMBL" id="CAJVQA010027127">
    <property type="protein sequence ID" value="CAG8790999.1"/>
    <property type="molecule type" value="Genomic_DNA"/>
</dbReference>